<dbReference type="EMBL" id="QTSX02004971">
    <property type="protein sequence ID" value="KAJ9063512.1"/>
    <property type="molecule type" value="Genomic_DNA"/>
</dbReference>
<protein>
    <submittedName>
        <fullName evidence="1">Uncharacterized protein</fullName>
    </submittedName>
</protein>
<keyword evidence="2" id="KW-1185">Reference proteome</keyword>
<reference evidence="1" key="1">
    <citation type="submission" date="2022-04" db="EMBL/GenBank/DDBJ databases">
        <title>Genome of the entomopathogenic fungus Entomophthora muscae.</title>
        <authorList>
            <person name="Elya C."/>
            <person name="Lovett B.R."/>
            <person name="Lee E."/>
            <person name="Macias A.M."/>
            <person name="Hajek A.E."/>
            <person name="De Bivort B.L."/>
            <person name="Kasson M.T."/>
            <person name="De Fine Licht H.H."/>
            <person name="Stajich J.E."/>
        </authorList>
    </citation>
    <scope>NUCLEOTIDE SEQUENCE</scope>
    <source>
        <strain evidence="1">Berkeley</strain>
    </source>
</reference>
<evidence type="ECO:0000313" key="1">
    <source>
        <dbReference type="EMBL" id="KAJ9063512.1"/>
    </source>
</evidence>
<sequence length="124" mass="13874">MSSAQEQDWFVRWIDWRSEFDSRSITCNPLDLPHSGLANGQDNTFHDNRRYRIKFRTHLIGWGESAGLAQLWLSRDGSSFGSLMLGRDGLGKDISSALGIGRASTCPGTAGRGVYFFKGLNFDR</sequence>
<organism evidence="1 2">
    <name type="scientific">Entomophthora muscae</name>
    <dbReference type="NCBI Taxonomy" id="34485"/>
    <lineage>
        <taxon>Eukaryota</taxon>
        <taxon>Fungi</taxon>
        <taxon>Fungi incertae sedis</taxon>
        <taxon>Zoopagomycota</taxon>
        <taxon>Entomophthoromycotina</taxon>
        <taxon>Entomophthoromycetes</taxon>
        <taxon>Entomophthorales</taxon>
        <taxon>Entomophthoraceae</taxon>
        <taxon>Entomophthora</taxon>
    </lineage>
</organism>
<comment type="caution">
    <text evidence="1">The sequence shown here is derived from an EMBL/GenBank/DDBJ whole genome shotgun (WGS) entry which is preliminary data.</text>
</comment>
<evidence type="ECO:0000313" key="2">
    <source>
        <dbReference type="Proteomes" id="UP001165960"/>
    </source>
</evidence>
<name>A0ACC2SN30_9FUNG</name>
<accession>A0ACC2SN30</accession>
<proteinExistence type="predicted"/>
<dbReference type="Proteomes" id="UP001165960">
    <property type="component" value="Unassembled WGS sequence"/>
</dbReference>
<gene>
    <name evidence="1" type="ORF">DSO57_1000091</name>
</gene>